<feature type="domain" description="UBA" evidence="2">
    <location>
        <begin position="121"/>
        <end position="161"/>
    </location>
</feature>
<dbReference type="EMBL" id="CAXAMN010003636">
    <property type="protein sequence ID" value="CAK9005425.1"/>
    <property type="molecule type" value="Genomic_DNA"/>
</dbReference>
<gene>
    <name evidence="3" type="ORF">CCMP2556_LOCUS8065</name>
</gene>
<keyword evidence="4" id="KW-1185">Reference proteome</keyword>
<dbReference type="Gene3D" id="1.10.8.10">
    <property type="entry name" value="DNA helicase RuvA subunit, C-terminal domain"/>
    <property type="match status" value="1"/>
</dbReference>
<feature type="region of interest" description="Disordered" evidence="1">
    <location>
        <begin position="1"/>
        <end position="130"/>
    </location>
</feature>
<feature type="compositionally biased region" description="Low complexity" evidence="1">
    <location>
        <begin position="8"/>
        <end position="26"/>
    </location>
</feature>
<organism evidence="3 4">
    <name type="scientific">Durusdinium trenchii</name>
    <dbReference type="NCBI Taxonomy" id="1381693"/>
    <lineage>
        <taxon>Eukaryota</taxon>
        <taxon>Sar</taxon>
        <taxon>Alveolata</taxon>
        <taxon>Dinophyceae</taxon>
        <taxon>Suessiales</taxon>
        <taxon>Symbiodiniaceae</taxon>
        <taxon>Durusdinium</taxon>
    </lineage>
</organism>
<dbReference type="PROSITE" id="PS50030">
    <property type="entry name" value="UBA"/>
    <property type="match status" value="1"/>
</dbReference>
<feature type="compositionally biased region" description="Low complexity" evidence="1">
    <location>
        <begin position="33"/>
        <end position="55"/>
    </location>
</feature>
<protein>
    <recommendedName>
        <fullName evidence="2">UBA domain-containing protein</fullName>
    </recommendedName>
</protein>
<dbReference type="SMART" id="SM00165">
    <property type="entry name" value="UBA"/>
    <property type="match status" value="1"/>
</dbReference>
<evidence type="ECO:0000259" key="2">
    <source>
        <dbReference type="PROSITE" id="PS50030"/>
    </source>
</evidence>
<sequence>MAFRLSASGTGRPSGSEGSRSSGMLSKMKDRAAAATAAGMAAASTAATKAAKTAKYGVSVAKDAAKDAFGTSFAPPERGERSERRSQGGAEVAEDEEEMELQRALAASMKTAQQERSRGPQPDPPGLQTLLEMGFEEDVARQALQAANGNLEAALAQLVSAPRSSPRGEVLQGRPVPSRGAREAALQAAEQRLAQAQERNAGTMEDWRRYKQLQQEQERKERRRAAAVAAPATATGDATAVEAAAVEKAAEAEELMLQEALAASMKSLGDSDGNKVDLSLEDQVDPELFELRLQQAIAEEELELQLALSASLDASRDVEADPSCAGAAVGEEAAAWTATVEASDGVGCVASG</sequence>
<dbReference type="InterPro" id="IPR015940">
    <property type="entry name" value="UBA"/>
</dbReference>
<proteinExistence type="predicted"/>
<dbReference type="PROSITE" id="PS50330">
    <property type="entry name" value="UIM"/>
    <property type="match status" value="1"/>
</dbReference>
<dbReference type="Pfam" id="PF00627">
    <property type="entry name" value="UBA"/>
    <property type="match status" value="1"/>
</dbReference>
<feature type="compositionally biased region" description="Basic and acidic residues" evidence="1">
    <location>
        <begin position="77"/>
        <end position="86"/>
    </location>
</feature>
<evidence type="ECO:0000313" key="4">
    <source>
        <dbReference type="Proteomes" id="UP001642484"/>
    </source>
</evidence>
<dbReference type="CDD" id="cd14270">
    <property type="entry name" value="UBA"/>
    <property type="match status" value="1"/>
</dbReference>
<accession>A0ABP0ITM3</accession>
<dbReference type="SMART" id="SM00726">
    <property type="entry name" value="UIM"/>
    <property type="match status" value="3"/>
</dbReference>
<dbReference type="InterPro" id="IPR009060">
    <property type="entry name" value="UBA-like_sf"/>
</dbReference>
<dbReference type="Proteomes" id="UP001642484">
    <property type="component" value="Unassembled WGS sequence"/>
</dbReference>
<feature type="compositionally biased region" description="Low complexity" evidence="1">
    <location>
        <begin position="183"/>
        <end position="199"/>
    </location>
</feature>
<comment type="caution">
    <text evidence="3">The sequence shown here is derived from an EMBL/GenBank/DDBJ whole genome shotgun (WGS) entry which is preliminary data.</text>
</comment>
<evidence type="ECO:0000313" key="3">
    <source>
        <dbReference type="EMBL" id="CAK9005425.1"/>
    </source>
</evidence>
<evidence type="ECO:0000256" key="1">
    <source>
        <dbReference type="SAM" id="MobiDB-lite"/>
    </source>
</evidence>
<name>A0ABP0ITM3_9DINO</name>
<dbReference type="SUPFAM" id="SSF46934">
    <property type="entry name" value="UBA-like"/>
    <property type="match status" value="1"/>
</dbReference>
<reference evidence="3 4" key="1">
    <citation type="submission" date="2024-02" db="EMBL/GenBank/DDBJ databases">
        <authorList>
            <person name="Chen Y."/>
            <person name="Shah S."/>
            <person name="Dougan E. K."/>
            <person name="Thang M."/>
            <person name="Chan C."/>
        </authorList>
    </citation>
    <scope>NUCLEOTIDE SEQUENCE [LARGE SCALE GENOMIC DNA]</scope>
</reference>
<feature type="region of interest" description="Disordered" evidence="1">
    <location>
        <begin position="162"/>
        <end position="206"/>
    </location>
</feature>
<dbReference type="InterPro" id="IPR003903">
    <property type="entry name" value="UIM_dom"/>
</dbReference>